<sequence>MSIEEEQTVTPEDVETTQAPEQEPDLENGSGESAENQETNGTPEDGEVKKEEAAQAKRQSAIDRRFAQLTWEKNEAIRKAQALEQQYGKPEELKEPSMQDFDSIADWQNALSTYLTQKAEQDTAKRFEQQRQEQFQIAQAAKLETAEAEFAKTHPDYQNRIGGLVHYAGGELPQHLSDAVFELGDDAPAVLYELSKDPTDVMDLINLSPMAQLIRIGEVRASIKNNPKPTPKAPQIPQPVSLAQSKSNAKKDIHKMSDSDFLRERGLY</sequence>
<evidence type="ECO:0000313" key="2">
    <source>
        <dbReference type="EMBL" id="RZF53685.1"/>
    </source>
</evidence>
<feature type="compositionally biased region" description="Polar residues" evidence="1">
    <location>
        <begin position="30"/>
        <end position="42"/>
    </location>
</feature>
<evidence type="ECO:0008006" key="4">
    <source>
        <dbReference type="Google" id="ProtNLM"/>
    </source>
</evidence>
<gene>
    <name evidence="2" type="ORF">EXE30_06835</name>
</gene>
<dbReference type="EMBL" id="SGIM01000004">
    <property type="protein sequence ID" value="RZF53685.1"/>
    <property type="molecule type" value="Genomic_DNA"/>
</dbReference>
<dbReference type="AlphaFoldDB" id="A0A4Q6XA54"/>
<feature type="compositionally biased region" description="Acidic residues" evidence="1">
    <location>
        <begin position="1"/>
        <end position="15"/>
    </location>
</feature>
<feature type="compositionally biased region" description="Pro residues" evidence="1">
    <location>
        <begin position="228"/>
        <end position="237"/>
    </location>
</feature>
<dbReference type="RefSeq" id="WP_130161755.1">
    <property type="nucleotide sequence ID" value="NZ_SGIM01000004.1"/>
</dbReference>
<proteinExistence type="predicted"/>
<protein>
    <recommendedName>
        <fullName evidence="4">Scaffolding protein</fullName>
    </recommendedName>
</protein>
<feature type="region of interest" description="Disordered" evidence="1">
    <location>
        <begin position="1"/>
        <end position="62"/>
    </location>
</feature>
<organism evidence="2 3">
    <name type="scientific">Acinetobacter halotolerans</name>
    <dbReference type="NCBI Taxonomy" id="1752076"/>
    <lineage>
        <taxon>Bacteria</taxon>
        <taxon>Pseudomonadati</taxon>
        <taxon>Pseudomonadota</taxon>
        <taxon>Gammaproteobacteria</taxon>
        <taxon>Moraxellales</taxon>
        <taxon>Moraxellaceae</taxon>
        <taxon>Acinetobacter</taxon>
    </lineage>
</organism>
<feature type="region of interest" description="Disordered" evidence="1">
    <location>
        <begin position="223"/>
        <end position="268"/>
    </location>
</feature>
<dbReference type="Proteomes" id="UP000292110">
    <property type="component" value="Unassembled WGS sequence"/>
</dbReference>
<feature type="compositionally biased region" description="Basic and acidic residues" evidence="1">
    <location>
        <begin position="46"/>
        <end position="62"/>
    </location>
</feature>
<evidence type="ECO:0000256" key="1">
    <source>
        <dbReference type="SAM" id="MobiDB-lite"/>
    </source>
</evidence>
<name>A0A4Q6XA54_9GAMM</name>
<evidence type="ECO:0000313" key="3">
    <source>
        <dbReference type="Proteomes" id="UP000292110"/>
    </source>
</evidence>
<accession>A0A4Q6XA54</accession>
<feature type="compositionally biased region" description="Basic and acidic residues" evidence="1">
    <location>
        <begin position="249"/>
        <end position="268"/>
    </location>
</feature>
<keyword evidence="3" id="KW-1185">Reference proteome</keyword>
<comment type="caution">
    <text evidence="2">The sequence shown here is derived from an EMBL/GenBank/DDBJ whole genome shotgun (WGS) entry which is preliminary data.</text>
</comment>
<reference evidence="2 3" key="1">
    <citation type="submission" date="2019-02" db="EMBL/GenBank/DDBJ databases">
        <title>The draft genome of Acinetobacter halotolerans strain JCM 31009.</title>
        <authorList>
            <person name="Qin J."/>
            <person name="Feng Y."/>
            <person name="Nemec A."/>
            <person name="Zong Z."/>
        </authorList>
    </citation>
    <scope>NUCLEOTIDE SEQUENCE [LARGE SCALE GENOMIC DNA]</scope>
    <source>
        <strain evidence="2 3">JCM 31009</strain>
    </source>
</reference>